<dbReference type="InterPro" id="IPR045584">
    <property type="entry name" value="Pilin-like"/>
</dbReference>
<evidence type="ECO:0000259" key="1">
    <source>
        <dbReference type="Pfam" id="PF08334"/>
    </source>
</evidence>
<protein>
    <recommendedName>
        <fullName evidence="1">Type II secretion system protein GspG C-terminal domain-containing protein</fullName>
    </recommendedName>
</protein>
<feature type="domain" description="Type II secretion system protein GspG C-terminal" evidence="1">
    <location>
        <begin position="44"/>
        <end position="129"/>
    </location>
</feature>
<sequence>MLFSTIKRLFSDTTGTGVLNLIVTTAIIGTTASFGLANVDDVLAKARDARRQMDMYQTRSAIELYYSDYSQYPVTIQKQPTEAGWQQLQETLTDRSDTGPYISEVTIDPQNEDFYRYRYASDGTTYTIIYVAETTNAPVTLVSL</sequence>
<gene>
    <name evidence="2" type="ORF">A2840_01680</name>
</gene>
<dbReference type="AlphaFoldDB" id="A0A1G1Y4N7"/>
<reference evidence="2 3" key="1">
    <citation type="journal article" date="2016" name="Nat. Commun.">
        <title>Thousands of microbial genomes shed light on interconnected biogeochemical processes in an aquifer system.</title>
        <authorList>
            <person name="Anantharaman K."/>
            <person name="Brown C.T."/>
            <person name="Hug L.A."/>
            <person name="Sharon I."/>
            <person name="Castelle C.J."/>
            <person name="Probst A.J."/>
            <person name="Thomas B.C."/>
            <person name="Singh A."/>
            <person name="Wilkins M.J."/>
            <person name="Karaoz U."/>
            <person name="Brodie E.L."/>
            <person name="Williams K.H."/>
            <person name="Hubbard S.S."/>
            <person name="Banfield J.F."/>
        </authorList>
    </citation>
    <scope>NUCLEOTIDE SEQUENCE [LARGE SCALE GENOMIC DNA]</scope>
</reference>
<dbReference type="SUPFAM" id="SSF54523">
    <property type="entry name" value="Pili subunits"/>
    <property type="match status" value="1"/>
</dbReference>
<dbReference type="InterPro" id="IPR013545">
    <property type="entry name" value="T2SS_protein-GspG_C"/>
</dbReference>
<dbReference type="Gene3D" id="3.30.700.10">
    <property type="entry name" value="Glycoprotein, Type 4 Pilin"/>
    <property type="match status" value="1"/>
</dbReference>
<organism evidence="2 3">
    <name type="scientific">Candidatus Buchananbacteria bacterium RIFCSPHIGHO2_01_FULL_47_11b</name>
    <dbReference type="NCBI Taxonomy" id="1797537"/>
    <lineage>
        <taxon>Bacteria</taxon>
        <taxon>Candidatus Buchananiibacteriota</taxon>
    </lineage>
</organism>
<proteinExistence type="predicted"/>
<name>A0A1G1Y4N7_9BACT</name>
<dbReference type="Proteomes" id="UP000178385">
    <property type="component" value="Unassembled WGS sequence"/>
</dbReference>
<comment type="caution">
    <text evidence="2">The sequence shown here is derived from an EMBL/GenBank/DDBJ whole genome shotgun (WGS) entry which is preliminary data.</text>
</comment>
<dbReference type="EMBL" id="MHIG01000014">
    <property type="protein sequence ID" value="OGY47309.1"/>
    <property type="molecule type" value="Genomic_DNA"/>
</dbReference>
<evidence type="ECO:0000313" key="3">
    <source>
        <dbReference type="Proteomes" id="UP000178385"/>
    </source>
</evidence>
<evidence type="ECO:0000313" key="2">
    <source>
        <dbReference type="EMBL" id="OGY47309.1"/>
    </source>
</evidence>
<accession>A0A1G1Y4N7</accession>
<dbReference type="Pfam" id="PF08334">
    <property type="entry name" value="T2SSG"/>
    <property type="match status" value="1"/>
</dbReference>